<keyword evidence="2" id="KW-0812">Transmembrane</keyword>
<evidence type="ECO:0000313" key="4">
    <source>
        <dbReference type="EMBL" id="ADH91974.1"/>
    </source>
</evidence>
<dbReference type="InterPro" id="IPR000620">
    <property type="entry name" value="EamA_dom"/>
</dbReference>
<feature type="transmembrane region" description="Helical" evidence="2">
    <location>
        <begin position="267"/>
        <end position="285"/>
    </location>
</feature>
<feature type="transmembrane region" description="Helical" evidence="2">
    <location>
        <begin position="125"/>
        <end position="142"/>
    </location>
</feature>
<dbReference type="SUPFAM" id="SSF103481">
    <property type="entry name" value="Multidrug resistance efflux transporter EmrE"/>
    <property type="match status" value="2"/>
</dbReference>
<dbReference type="OrthoDB" id="9815120at2"/>
<organism evidence="4 5">
    <name type="scientific">Arcanobacterium haemolyticum (strain ATCC 9345 / DSM 20595 / CCM 5947 / CCUG 17215 / LMG 16163 / NBRC 15585 / NCTC 8452 / 11018)</name>
    <dbReference type="NCBI Taxonomy" id="644284"/>
    <lineage>
        <taxon>Bacteria</taxon>
        <taxon>Bacillati</taxon>
        <taxon>Actinomycetota</taxon>
        <taxon>Actinomycetes</taxon>
        <taxon>Actinomycetales</taxon>
        <taxon>Actinomycetaceae</taxon>
        <taxon>Arcanobacterium</taxon>
    </lineage>
</organism>
<comment type="similarity">
    <text evidence="1">Belongs to the EamA transporter family.</text>
</comment>
<dbReference type="Proteomes" id="UP000000376">
    <property type="component" value="Chromosome"/>
</dbReference>
<dbReference type="AlphaFoldDB" id="D7BM25"/>
<evidence type="ECO:0000256" key="1">
    <source>
        <dbReference type="ARBA" id="ARBA00007362"/>
    </source>
</evidence>
<feature type="transmembrane region" description="Helical" evidence="2">
    <location>
        <begin position="148"/>
        <end position="170"/>
    </location>
</feature>
<feature type="domain" description="EamA" evidence="3">
    <location>
        <begin position="152"/>
        <end position="284"/>
    </location>
</feature>
<evidence type="ECO:0000256" key="2">
    <source>
        <dbReference type="SAM" id="Phobius"/>
    </source>
</evidence>
<reference evidence="4 5" key="1">
    <citation type="journal article" date="2010" name="Stand. Genomic Sci.">
        <title>Complete genome sequence of Arcanobacterium haemolyticum type strain (11018).</title>
        <authorList>
            <person name="Yasawong M."/>
            <person name="Teshima H."/>
            <person name="Lapidus A."/>
            <person name="Nolan M."/>
            <person name="Lucas S."/>
            <person name="Glavina Del Rio T."/>
            <person name="Tice H."/>
            <person name="Cheng J."/>
            <person name="Bruce D."/>
            <person name="Detter C."/>
            <person name="Tapia R."/>
            <person name="Han C."/>
            <person name="Goodwin L."/>
            <person name="Pitluck S."/>
            <person name="Liolios K."/>
            <person name="Ivanova N."/>
            <person name="Mavromatis K."/>
            <person name="Mikhailova N."/>
            <person name="Pati A."/>
            <person name="Chen A."/>
            <person name="Palaniappan K."/>
            <person name="Land M."/>
            <person name="Hauser L."/>
            <person name="Chang Y."/>
            <person name="Jeffries C."/>
            <person name="Rohde M."/>
            <person name="Sikorski J."/>
            <person name="Pukall R."/>
            <person name="Goker M."/>
            <person name="Woyke T."/>
            <person name="Bristow J."/>
            <person name="Eisen J."/>
            <person name="Markowitz V."/>
            <person name="Hugenholtz P."/>
            <person name="Kyrpides N."/>
            <person name="Klenk H."/>
        </authorList>
    </citation>
    <scope>NUCLEOTIDE SEQUENCE [LARGE SCALE GENOMIC DNA]</scope>
    <source>
        <strain evidence="5">ATCC 9345 / DSM 20595 / CCUG 17215 / LMG 16163 / NBRC 15585 / NCTC 8452 / 11018</strain>
    </source>
</reference>
<dbReference type="KEGG" id="ahe:Arch_0213"/>
<sequence>MPRETTDSWAWAPVILLTTAAIQYTGATIAIGLFSTVAVTAVAWGRGFFGALMLLAWRRPRLQLGTVEGRRNLAVSALYGVSIVSTNVIFYWALARIPLGTTVALEFLGPVILAAVIGTGWQVRVGIALAATGVFLISWVGVDMAEPGVAAGVAIAILAGLTWATYMYVGRRIAVTGNGLDSLAIGMFMGSLVWFPVAAPYVAPIFTDPHVLGLVVLVGLLSSVTPYAMDTVIMKRISAPTFALLNSLLPATSLLVGLVILRQIPTVGELIGLGLITAAVALVGMRR</sequence>
<feature type="transmembrane region" description="Helical" evidence="2">
    <location>
        <begin position="241"/>
        <end position="261"/>
    </location>
</feature>
<feature type="transmembrane region" description="Helical" evidence="2">
    <location>
        <begin position="182"/>
        <end position="203"/>
    </location>
</feature>
<dbReference type="RefSeq" id="WP_013169472.1">
    <property type="nucleotide sequence ID" value="NC_014218.1"/>
</dbReference>
<keyword evidence="2" id="KW-1133">Transmembrane helix</keyword>
<dbReference type="Pfam" id="PF00892">
    <property type="entry name" value="EamA"/>
    <property type="match status" value="1"/>
</dbReference>
<dbReference type="eggNOG" id="COG5006">
    <property type="taxonomic scope" value="Bacteria"/>
</dbReference>
<dbReference type="HOGENOM" id="CLU_057295_0_0_11"/>
<feature type="transmembrane region" description="Helical" evidence="2">
    <location>
        <begin position="37"/>
        <end position="57"/>
    </location>
</feature>
<evidence type="ECO:0000259" key="3">
    <source>
        <dbReference type="Pfam" id="PF00892"/>
    </source>
</evidence>
<protein>
    <recommendedName>
        <fullName evidence="3">EamA domain-containing protein</fullName>
    </recommendedName>
</protein>
<name>D7BM25_ARCHD</name>
<feature type="transmembrane region" description="Helical" evidence="2">
    <location>
        <begin position="99"/>
        <end position="118"/>
    </location>
</feature>
<keyword evidence="5" id="KW-1185">Reference proteome</keyword>
<feature type="transmembrane region" description="Helical" evidence="2">
    <location>
        <begin position="209"/>
        <end position="229"/>
    </location>
</feature>
<dbReference type="InterPro" id="IPR037185">
    <property type="entry name" value="EmrE-like"/>
</dbReference>
<dbReference type="EMBL" id="CP002045">
    <property type="protein sequence ID" value="ADH91974.1"/>
    <property type="molecule type" value="Genomic_DNA"/>
</dbReference>
<feature type="transmembrane region" description="Helical" evidence="2">
    <location>
        <begin position="9"/>
        <end position="31"/>
    </location>
</feature>
<evidence type="ECO:0000313" key="5">
    <source>
        <dbReference type="Proteomes" id="UP000000376"/>
    </source>
</evidence>
<accession>D7BM25</accession>
<dbReference type="STRING" id="644284.Arch_0213"/>
<feature type="transmembrane region" description="Helical" evidence="2">
    <location>
        <begin position="73"/>
        <end position="93"/>
    </location>
</feature>
<keyword evidence="2" id="KW-0472">Membrane</keyword>
<gene>
    <name evidence="4" type="ordered locus">Arch_0213</name>
</gene>
<proteinExistence type="inferred from homology"/>
<dbReference type="GO" id="GO:0016020">
    <property type="term" value="C:membrane"/>
    <property type="evidence" value="ECO:0007669"/>
    <property type="project" value="InterPro"/>
</dbReference>